<name>A0ACC7LFF6_9FLAO</name>
<evidence type="ECO:0000313" key="2">
    <source>
        <dbReference type="Proteomes" id="UP001595191"/>
    </source>
</evidence>
<reference evidence="1" key="1">
    <citation type="submission" date="2024-09" db="EMBL/GenBank/DDBJ databases">
        <authorList>
            <person name="Liu J."/>
        </authorList>
    </citation>
    <scope>NUCLEOTIDE SEQUENCE</scope>
    <source>
        <strain evidence="1">NBU2967</strain>
    </source>
</reference>
<sequence length="73" mass="8089">MGIPTTTNLNIQPLKISIIIMGFLALISITGIIINNKIIARKNQVAQAFGSIEIYLKKRFDLIPNLIALLNKL</sequence>
<evidence type="ECO:0000313" key="1">
    <source>
        <dbReference type="EMBL" id="MFH6602331.1"/>
    </source>
</evidence>
<dbReference type="Proteomes" id="UP001595191">
    <property type="component" value="Unassembled WGS sequence"/>
</dbReference>
<protein>
    <submittedName>
        <fullName evidence="1">Uncharacterized protein</fullName>
    </submittedName>
</protein>
<gene>
    <name evidence="1" type="ORF">ACEZ3G_02500</name>
</gene>
<accession>A0ACC7LFF6</accession>
<proteinExistence type="predicted"/>
<dbReference type="EMBL" id="JBHFPV010000001">
    <property type="protein sequence ID" value="MFH6602331.1"/>
    <property type="molecule type" value="Genomic_DNA"/>
</dbReference>
<comment type="caution">
    <text evidence="1">The sequence shown here is derived from an EMBL/GenBank/DDBJ whole genome shotgun (WGS) entry which is preliminary data.</text>
</comment>
<organism evidence="1 2">
    <name type="scientific">Meishania litoralis</name>
    <dbReference type="NCBI Taxonomy" id="3434685"/>
    <lineage>
        <taxon>Bacteria</taxon>
        <taxon>Pseudomonadati</taxon>
        <taxon>Bacteroidota</taxon>
        <taxon>Flavobacteriia</taxon>
        <taxon>Flavobacteriales</taxon>
        <taxon>Flavobacteriaceae</taxon>
        <taxon>Meishania</taxon>
    </lineage>
</organism>
<keyword evidence="2" id="KW-1185">Reference proteome</keyword>